<dbReference type="Gene3D" id="2.60.120.10">
    <property type="entry name" value="Jelly Rolls"/>
    <property type="match status" value="1"/>
</dbReference>
<dbReference type="InterPro" id="IPR050397">
    <property type="entry name" value="Env_Response_Regulators"/>
</dbReference>
<evidence type="ECO:0000259" key="5">
    <source>
        <dbReference type="PROSITE" id="PS51063"/>
    </source>
</evidence>
<dbReference type="KEGG" id="gba:J421_1313"/>
<evidence type="ECO:0000313" key="6">
    <source>
        <dbReference type="EMBL" id="AHG88850.1"/>
    </source>
</evidence>
<dbReference type="GO" id="GO:0005829">
    <property type="term" value="C:cytosol"/>
    <property type="evidence" value="ECO:0007669"/>
    <property type="project" value="TreeGrafter"/>
</dbReference>
<dbReference type="SMART" id="SM00100">
    <property type="entry name" value="cNMP"/>
    <property type="match status" value="1"/>
</dbReference>
<dbReference type="Gene3D" id="1.10.10.10">
    <property type="entry name" value="Winged helix-like DNA-binding domain superfamily/Winged helix DNA-binding domain"/>
    <property type="match status" value="1"/>
</dbReference>
<dbReference type="RefSeq" id="WP_025410377.1">
    <property type="nucleotide sequence ID" value="NZ_CP007128.1"/>
</dbReference>
<dbReference type="PANTHER" id="PTHR24567:SF74">
    <property type="entry name" value="HTH-TYPE TRANSCRIPTIONAL REGULATOR ARCR"/>
    <property type="match status" value="1"/>
</dbReference>
<dbReference type="PANTHER" id="PTHR24567">
    <property type="entry name" value="CRP FAMILY TRANSCRIPTIONAL REGULATORY PROTEIN"/>
    <property type="match status" value="1"/>
</dbReference>
<dbReference type="InterPro" id="IPR012318">
    <property type="entry name" value="HTH_CRP"/>
</dbReference>
<dbReference type="InterPro" id="IPR014710">
    <property type="entry name" value="RmlC-like_jellyroll"/>
</dbReference>
<dbReference type="AlphaFoldDB" id="W0REU6"/>
<dbReference type="CDD" id="cd00038">
    <property type="entry name" value="CAP_ED"/>
    <property type="match status" value="1"/>
</dbReference>
<feature type="domain" description="HTH crp-type" evidence="5">
    <location>
        <begin position="147"/>
        <end position="216"/>
    </location>
</feature>
<keyword evidence="7" id="KW-1185">Reference proteome</keyword>
<dbReference type="Pfam" id="PF00027">
    <property type="entry name" value="cNMP_binding"/>
    <property type="match status" value="1"/>
</dbReference>
<evidence type="ECO:0000256" key="1">
    <source>
        <dbReference type="ARBA" id="ARBA00023015"/>
    </source>
</evidence>
<name>W0REU6_9BACT</name>
<evidence type="ECO:0000256" key="3">
    <source>
        <dbReference type="ARBA" id="ARBA00023163"/>
    </source>
</evidence>
<dbReference type="InParanoid" id="W0REU6"/>
<dbReference type="EMBL" id="CP007128">
    <property type="protein sequence ID" value="AHG88850.1"/>
    <property type="molecule type" value="Genomic_DNA"/>
</dbReference>
<dbReference type="Pfam" id="PF13545">
    <property type="entry name" value="HTH_Crp_2"/>
    <property type="match status" value="1"/>
</dbReference>
<dbReference type="SUPFAM" id="SSF51206">
    <property type="entry name" value="cAMP-binding domain-like"/>
    <property type="match status" value="1"/>
</dbReference>
<dbReference type="Proteomes" id="UP000019151">
    <property type="component" value="Chromosome"/>
</dbReference>
<evidence type="ECO:0000313" key="7">
    <source>
        <dbReference type="Proteomes" id="UP000019151"/>
    </source>
</evidence>
<evidence type="ECO:0000259" key="4">
    <source>
        <dbReference type="PROSITE" id="PS50042"/>
    </source>
</evidence>
<protein>
    <submittedName>
        <fullName evidence="6">Cyclic nucleotide-binding protein</fullName>
    </submittedName>
</protein>
<dbReference type="InterPro" id="IPR000595">
    <property type="entry name" value="cNMP-bd_dom"/>
</dbReference>
<feature type="domain" description="Cyclic nucleotide-binding" evidence="4">
    <location>
        <begin position="13"/>
        <end position="133"/>
    </location>
</feature>
<dbReference type="OrthoDB" id="892842at2"/>
<organism evidence="6 7">
    <name type="scientific">Gemmatirosa kalamazoonensis</name>
    <dbReference type="NCBI Taxonomy" id="861299"/>
    <lineage>
        <taxon>Bacteria</taxon>
        <taxon>Pseudomonadati</taxon>
        <taxon>Gemmatimonadota</taxon>
        <taxon>Gemmatimonadia</taxon>
        <taxon>Gemmatimonadales</taxon>
        <taxon>Gemmatimonadaceae</taxon>
        <taxon>Gemmatirosa</taxon>
    </lineage>
</organism>
<dbReference type="SUPFAM" id="SSF46785">
    <property type="entry name" value="Winged helix' DNA-binding domain"/>
    <property type="match status" value="1"/>
</dbReference>
<accession>W0REU6</accession>
<dbReference type="GO" id="GO:0003700">
    <property type="term" value="F:DNA-binding transcription factor activity"/>
    <property type="evidence" value="ECO:0007669"/>
    <property type="project" value="TreeGrafter"/>
</dbReference>
<sequence length="223" mass="23776">MIDPSILRERIPALRPLSDDALEHLARIAVERRYATRAVLYRAGDAADALYLVLAGRVRVARVAADGRSRLLHAEGPGGVLGEIPVFGGGAYPATATATEPTRCARIGAAALDRLLAERPEVARFALRRLAERARSLLARLDDVQEHTVPSRVAAVVLARARHARGRDFTLGMSQAALAEELGTAREVVVRALGTLCAAGAVRRTGRARYAVASMDVLDAMSG</sequence>
<keyword evidence="3" id="KW-0804">Transcription</keyword>
<dbReference type="InterPro" id="IPR036390">
    <property type="entry name" value="WH_DNA-bd_sf"/>
</dbReference>
<gene>
    <name evidence="6" type="ORF">J421_1313</name>
</gene>
<dbReference type="InterPro" id="IPR036388">
    <property type="entry name" value="WH-like_DNA-bd_sf"/>
</dbReference>
<dbReference type="SMART" id="SM00419">
    <property type="entry name" value="HTH_CRP"/>
    <property type="match status" value="1"/>
</dbReference>
<keyword evidence="1" id="KW-0805">Transcription regulation</keyword>
<dbReference type="GO" id="GO:0003677">
    <property type="term" value="F:DNA binding"/>
    <property type="evidence" value="ECO:0007669"/>
    <property type="project" value="UniProtKB-KW"/>
</dbReference>
<dbReference type="InterPro" id="IPR018490">
    <property type="entry name" value="cNMP-bd_dom_sf"/>
</dbReference>
<reference evidence="6 7" key="1">
    <citation type="journal article" date="2014" name="Genome Announc.">
        <title>Genome Sequence and Methylome of Soil Bacterium Gemmatirosa kalamazoonensis KBS708T, a Member of the Rarely Cultivated Gemmatimonadetes Phylum.</title>
        <authorList>
            <person name="Debruyn J.M."/>
            <person name="Radosevich M."/>
            <person name="Wommack K.E."/>
            <person name="Polson S.W."/>
            <person name="Hauser L.J."/>
            <person name="Fawaz M.N."/>
            <person name="Korlach J."/>
            <person name="Tsai Y.C."/>
        </authorList>
    </citation>
    <scope>NUCLEOTIDE SEQUENCE [LARGE SCALE GENOMIC DNA]</scope>
    <source>
        <strain evidence="6 7">KBS708</strain>
    </source>
</reference>
<proteinExistence type="predicted"/>
<dbReference type="STRING" id="861299.J421_1313"/>
<keyword evidence="2" id="KW-0238">DNA-binding</keyword>
<dbReference type="PROSITE" id="PS50042">
    <property type="entry name" value="CNMP_BINDING_3"/>
    <property type="match status" value="1"/>
</dbReference>
<evidence type="ECO:0000256" key="2">
    <source>
        <dbReference type="ARBA" id="ARBA00023125"/>
    </source>
</evidence>
<dbReference type="eggNOG" id="COG0664">
    <property type="taxonomic scope" value="Bacteria"/>
</dbReference>
<dbReference type="HOGENOM" id="CLU_075053_4_0_0"/>
<dbReference type="PROSITE" id="PS51063">
    <property type="entry name" value="HTH_CRP_2"/>
    <property type="match status" value="1"/>
</dbReference>